<evidence type="ECO:0008006" key="4">
    <source>
        <dbReference type="Google" id="ProtNLM"/>
    </source>
</evidence>
<proteinExistence type="predicted"/>
<sequence length="151" mass="16921">MTALLLASALALADPVPEAWLDAVAQIESSSQPAARGDRGAARGEFQFHKEAWADCSKIRRQAKLPIYPYSCATDRAKAREYARTWLTWIQAELSARIGRKALAHETWLAFNLGMSGFARIGYQACLAEEPRYVKAMKMYVIIYAPKDPRK</sequence>
<gene>
    <name evidence="1" type="ORF">UFOVP1325_10</name>
    <name evidence="2" type="ORF">UFOVP1435_20</name>
    <name evidence="3" type="ORF">UFOVP1530_10</name>
</gene>
<reference evidence="3" key="1">
    <citation type="submission" date="2020-05" db="EMBL/GenBank/DDBJ databases">
        <authorList>
            <person name="Chiriac C."/>
            <person name="Salcher M."/>
            <person name="Ghai R."/>
            <person name="Kavagutti S V."/>
        </authorList>
    </citation>
    <scope>NUCLEOTIDE SEQUENCE</scope>
</reference>
<protein>
    <recommendedName>
        <fullName evidence="4">Transglycosylase SLT domain-containing protein</fullName>
    </recommendedName>
</protein>
<accession>A0A6J7XCP6</accession>
<evidence type="ECO:0000313" key="3">
    <source>
        <dbReference type="EMBL" id="CAB5227915.1"/>
    </source>
</evidence>
<dbReference type="SUPFAM" id="SSF53955">
    <property type="entry name" value="Lysozyme-like"/>
    <property type="match status" value="1"/>
</dbReference>
<dbReference type="EMBL" id="LR797386">
    <property type="protein sequence ID" value="CAB4212575.1"/>
    <property type="molecule type" value="Genomic_DNA"/>
</dbReference>
<evidence type="ECO:0000313" key="2">
    <source>
        <dbReference type="EMBL" id="CAB4212575.1"/>
    </source>
</evidence>
<dbReference type="EMBL" id="LR797274">
    <property type="protein sequence ID" value="CAB4198844.1"/>
    <property type="molecule type" value="Genomic_DNA"/>
</dbReference>
<organism evidence="3">
    <name type="scientific">uncultured Caudovirales phage</name>
    <dbReference type="NCBI Taxonomy" id="2100421"/>
    <lineage>
        <taxon>Viruses</taxon>
        <taxon>Duplodnaviria</taxon>
        <taxon>Heunggongvirae</taxon>
        <taxon>Uroviricota</taxon>
        <taxon>Caudoviricetes</taxon>
        <taxon>Peduoviridae</taxon>
        <taxon>Maltschvirus</taxon>
        <taxon>Maltschvirus maltsch</taxon>
    </lineage>
</organism>
<name>A0A6J7XCP6_9CAUD</name>
<evidence type="ECO:0000313" key="1">
    <source>
        <dbReference type="EMBL" id="CAB4198844.1"/>
    </source>
</evidence>
<dbReference type="EMBL" id="LR798379">
    <property type="protein sequence ID" value="CAB5227915.1"/>
    <property type="molecule type" value="Genomic_DNA"/>
</dbReference>
<dbReference type="InterPro" id="IPR023346">
    <property type="entry name" value="Lysozyme-like_dom_sf"/>
</dbReference>
<dbReference type="Gene3D" id="1.10.530.10">
    <property type="match status" value="1"/>
</dbReference>